<evidence type="ECO:0000256" key="2">
    <source>
        <dbReference type="ARBA" id="ARBA00009034"/>
    </source>
</evidence>
<feature type="disulfide bond" evidence="9">
    <location>
        <begin position="68"/>
        <end position="108"/>
    </location>
</feature>
<proteinExistence type="inferred from homology"/>
<keyword evidence="6 9" id="KW-1015">Disulfide bond</keyword>
<comment type="similarity">
    <text evidence="2">Belongs to the insulin family.</text>
</comment>
<dbReference type="PRINTS" id="PR00276">
    <property type="entry name" value="INSULINFAMLY"/>
</dbReference>
<keyword evidence="12" id="KW-1185">Reference proteome</keyword>
<dbReference type="InterPro" id="IPR022352">
    <property type="entry name" value="Ins/IGF/rlx"/>
</dbReference>
<dbReference type="EMBL" id="JBHFQA010000013">
    <property type="protein sequence ID" value="KAL2088562.1"/>
    <property type="molecule type" value="Genomic_DNA"/>
</dbReference>
<evidence type="ECO:0000256" key="4">
    <source>
        <dbReference type="ARBA" id="ARBA00022729"/>
    </source>
</evidence>
<feature type="disulfide bond" evidence="9">
    <location>
        <begin position="56"/>
        <end position="95"/>
    </location>
</feature>
<evidence type="ECO:0000259" key="10">
    <source>
        <dbReference type="SMART" id="SM00078"/>
    </source>
</evidence>
<dbReference type="FunFam" id="1.10.100.10:FF:000002">
    <property type="entry name" value="Insulin-like growth factor II preproprotein"/>
    <property type="match status" value="1"/>
</dbReference>
<dbReference type="Gene3D" id="1.10.100.10">
    <property type="entry name" value="Insulin-like"/>
    <property type="match status" value="1"/>
</dbReference>
<evidence type="ECO:0000313" key="12">
    <source>
        <dbReference type="Proteomes" id="UP001591681"/>
    </source>
</evidence>
<dbReference type="InterPro" id="IPR016179">
    <property type="entry name" value="Insulin-like"/>
</dbReference>
<protein>
    <recommendedName>
        <fullName evidence="7">Insulin-like growth factor 2</fullName>
    </recommendedName>
    <alternativeName>
        <fullName evidence="8">Insulin-like growth factor II</fullName>
    </alternativeName>
</protein>
<dbReference type="SUPFAM" id="SSF56994">
    <property type="entry name" value="Insulin-like"/>
    <property type="match status" value="1"/>
</dbReference>
<feature type="disulfide bond" evidence="9">
    <location>
        <begin position="94"/>
        <end position="99"/>
    </location>
</feature>
<dbReference type="InterPro" id="IPR036438">
    <property type="entry name" value="Insulin-like_sf"/>
</dbReference>
<comment type="subcellular location">
    <subcellularLocation>
        <location evidence="1">Secreted</location>
    </subcellularLocation>
</comment>
<sequence length="253" mass="28519">MEQRQHCAQHSARITCRRERKANLTTRGVSPPGRFLILALSLSLCIAEVSPLETLCGGELVDTLQFVCGERGFYFSRPHQRTRGRYGGGIVEECCFRSCALELLELYCAKPTVTERDLSQHIMPALHTETVQRPYPVRFSLWQRQSVQRLRRGLPARNRALRRPLLAGGKRAAEGHLHQALAGSLLEGGPLTDIRHSATPVPLLHRPSLHTLGTNEEAGVMSLLGYRPRVHGHRDARVRRRLAQLFHTHTARK</sequence>
<dbReference type="InterPro" id="IPR022334">
    <property type="entry name" value="IGF2"/>
</dbReference>
<gene>
    <name evidence="11" type="ORF">ACEWY4_015461</name>
</gene>
<dbReference type="CDD" id="cd04368">
    <property type="entry name" value="IlGF"/>
    <property type="match status" value="1"/>
</dbReference>
<reference evidence="11 12" key="1">
    <citation type="submission" date="2024-09" db="EMBL/GenBank/DDBJ databases">
        <title>A chromosome-level genome assembly of Gray's grenadier anchovy, Coilia grayii.</title>
        <authorList>
            <person name="Fu Z."/>
        </authorList>
    </citation>
    <scope>NUCLEOTIDE SEQUENCE [LARGE SCALE GENOMIC DNA]</scope>
    <source>
        <strain evidence="11">G4</strain>
        <tissue evidence="11">Muscle</tissue>
    </source>
</reference>
<dbReference type="GO" id="GO:0005576">
    <property type="term" value="C:extracellular region"/>
    <property type="evidence" value="ECO:0007669"/>
    <property type="project" value="UniProtKB-SubCell"/>
</dbReference>
<accession>A0ABD1JN68</accession>
<keyword evidence="3" id="KW-0964">Secreted</keyword>
<evidence type="ECO:0000256" key="6">
    <source>
        <dbReference type="ARBA" id="ARBA00023157"/>
    </source>
</evidence>
<evidence type="ECO:0000256" key="7">
    <source>
        <dbReference type="ARBA" id="ARBA00049761"/>
    </source>
</evidence>
<dbReference type="InterPro" id="IPR022350">
    <property type="entry name" value="IGF-1/2"/>
</dbReference>
<evidence type="ECO:0000256" key="8">
    <source>
        <dbReference type="ARBA" id="ARBA00049823"/>
    </source>
</evidence>
<name>A0ABD1JN68_9TELE</name>
<evidence type="ECO:0000313" key="11">
    <source>
        <dbReference type="EMBL" id="KAL2088562.1"/>
    </source>
</evidence>
<dbReference type="PRINTS" id="PR02002">
    <property type="entry name" value="INSLNLIKEGF"/>
</dbReference>
<dbReference type="Pfam" id="PF00049">
    <property type="entry name" value="Insulin"/>
    <property type="match status" value="1"/>
</dbReference>
<dbReference type="PANTHER" id="PTHR46886">
    <property type="entry name" value="INSULIN-LIKE GROWTH FACTOR II"/>
    <property type="match status" value="1"/>
</dbReference>
<organism evidence="11 12">
    <name type="scientific">Coilia grayii</name>
    <name type="common">Gray's grenadier anchovy</name>
    <dbReference type="NCBI Taxonomy" id="363190"/>
    <lineage>
        <taxon>Eukaryota</taxon>
        <taxon>Metazoa</taxon>
        <taxon>Chordata</taxon>
        <taxon>Craniata</taxon>
        <taxon>Vertebrata</taxon>
        <taxon>Euteleostomi</taxon>
        <taxon>Actinopterygii</taxon>
        <taxon>Neopterygii</taxon>
        <taxon>Teleostei</taxon>
        <taxon>Clupei</taxon>
        <taxon>Clupeiformes</taxon>
        <taxon>Clupeoidei</taxon>
        <taxon>Engraulidae</taxon>
        <taxon>Coilinae</taxon>
        <taxon>Coilia</taxon>
    </lineage>
</organism>
<dbReference type="Proteomes" id="UP001591681">
    <property type="component" value="Unassembled WGS sequence"/>
</dbReference>
<keyword evidence="5" id="KW-0339">Growth factor</keyword>
<dbReference type="PRINTS" id="PR02006">
    <property type="entry name" value="INSLNLIKEGF2"/>
</dbReference>
<keyword evidence="4" id="KW-0732">Signal</keyword>
<evidence type="ECO:0000256" key="5">
    <source>
        <dbReference type="ARBA" id="ARBA00023030"/>
    </source>
</evidence>
<dbReference type="SMART" id="SM00078">
    <property type="entry name" value="IlGF"/>
    <property type="match status" value="1"/>
</dbReference>
<dbReference type="PANTHER" id="PTHR46886:SF1">
    <property type="entry name" value="INSULIN-LIKE GROWTH FACTOR II"/>
    <property type="match status" value="1"/>
</dbReference>
<comment type="caution">
    <text evidence="11">The sequence shown here is derived from an EMBL/GenBank/DDBJ whole genome shotgun (WGS) entry which is preliminary data.</text>
</comment>
<dbReference type="GO" id="GO:0008083">
    <property type="term" value="F:growth factor activity"/>
    <property type="evidence" value="ECO:0007669"/>
    <property type="project" value="UniProtKB-KW"/>
</dbReference>
<dbReference type="AlphaFoldDB" id="A0ABD1JN68"/>
<evidence type="ECO:0000256" key="1">
    <source>
        <dbReference type="ARBA" id="ARBA00004613"/>
    </source>
</evidence>
<evidence type="ECO:0000256" key="3">
    <source>
        <dbReference type="ARBA" id="ARBA00022525"/>
    </source>
</evidence>
<evidence type="ECO:0000256" key="9">
    <source>
        <dbReference type="PIRSR" id="PIRSR622350-50"/>
    </source>
</evidence>
<feature type="domain" description="Insulin-like" evidence="10">
    <location>
        <begin position="53"/>
        <end position="108"/>
    </location>
</feature>